<dbReference type="PANTHER" id="PTHR10625">
    <property type="entry name" value="HISTONE DEACETYLASE HDAC1-RELATED"/>
    <property type="match status" value="1"/>
</dbReference>
<dbReference type="Pfam" id="PF00850">
    <property type="entry name" value="Hist_deacetyl"/>
    <property type="match status" value="1"/>
</dbReference>
<organism evidence="3 4">
    <name type="scientific">Alpinimonas psychrophila</name>
    <dbReference type="NCBI Taxonomy" id="748908"/>
    <lineage>
        <taxon>Bacteria</taxon>
        <taxon>Bacillati</taxon>
        <taxon>Actinomycetota</taxon>
        <taxon>Actinomycetes</taxon>
        <taxon>Micrococcales</taxon>
        <taxon>Microbacteriaceae</taxon>
        <taxon>Alpinimonas</taxon>
    </lineage>
</organism>
<sequence length="372" mass="39962">MRTTGYVWHERYSWHDTGTFAGIIAPGSTVQPFHNFESADSKSRFNSLVEVSSLIDHLVKVPARIATDEDILRIHTPRHLDFIKNQSELVVGDAGDGWSPFGHKGIEIARLAAGGTIAAVDAVLRGDVTNAYALVRPPGHHAERDMGMGYCIFANIPIAIEWARANHGIERIAVVDFDIHHGNGTQSIFADDPNVLTISLHQDRLFPQDSGYVTETGGSGAEGSALNVPLPAGTGNGAYAAAFERLVLPALRNFKPEAIFVASGFDASAVDPLGCMTLTATAYRQMTASLVTVADELCDGRLIMSHEGGYSPVYVPYCGLAVLEELCGFETGIPDPFEFSFGNSPAHALTQAQDDVLNVAENIARQMQLIVG</sequence>
<evidence type="ECO:0000259" key="2">
    <source>
        <dbReference type="Pfam" id="PF00850"/>
    </source>
</evidence>
<evidence type="ECO:0000256" key="1">
    <source>
        <dbReference type="ARBA" id="ARBA00005947"/>
    </source>
</evidence>
<dbReference type="InterPro" id="IPR023696">
    <property type="entry name" value="Ureohydrolase_dom_sf"/>
</dbReference>
<dbReference type="SUPFAM" id="SSF52768">
    <property type="entry name" value="Arginase/deacetylase"/>
    <property type="match status" value="1"/>
</dbReference>
<dbReference type="GO" id="GO:0005737">
    <property type="term" value="C:cytoplasm"/>
    <property type="evidence" value="ECO:0007669"/>
    <property type="project" value="TreeGrafter"/>
</dbReference>
<dbReference type="InterPro" id="IPR000286">
    <property type="entry name" value="HDACs"/>
</dbReference>
<evidence type="ECO:0000313" key="4">
    <source>
        <dbReference type="Proteomes" id="UP000524237"/>
    </source>
</evidence>
<dbReference type="InterPro" id="IPR023801">
    <property type="entry name" value="His_deacetylse_dom"/>
</dbReference>
<dbReference type="CDD" id="cd09996">
    <property type="entry name" value="HDAC_classII_1"/>
    <property type="match status" value="1"/>
</dbReference>
<protein>
    <submittedName>
        <fullName evidence="3">Acetoin utilization deacetylase AcuC-like enzyme</fullName>
    </submittedName>
</protein>
<comment type="caution">
    <text evidence="3">The sequence shown here is derived from an EMBL/GenBank/DDBJ whole genome shotgun (WGS) entry which is preliminary data.</text>
</comment>
<proteinExistence type="inferred from homology"/>
<name>A0A7W3PPQ9_9MICO</name>
<dbReference type="AlphaFoldDB" id="A0A7W3PPQ9"/>
<dbReference type="Proteomes" id="UP000524237">
    <property type="component" value="Unassembled WGS sequence"/>
</dbReference>
<keyword evidence="4" id="KW-1185">Reference proteome</keyword>
<accession>A0A7W3PPQ9</accession>
<dbReference type="InterPro" id="IPR037138">
    <property type="entry name" value="His_deacetylse_dom_sf"/>
</dbReference>
<dbReference type="EMBL" id="JACGWU010000007">
    <property type="protein sequence ID" value="MBA8829757.1"/>
    <property type="molecule type" value="Genomic_DNA"/>
</dbReference>
<dbReference type="PRINTS" id="PR01270">
    <property type="entry name" value="HDASUPER"/>
</dbReference>
<gene>
    <name evidence="3" type="ORF">FB555_001873</name>
</gene>
<dbReference type="GO" id="GO:0040029">
    <property type="term" value="P:epigenetic regulation of gene expression"/>
    <property type="evidence" value="ECO:0007669"/>
    <property type="project" value="TreeGrafter"/>
</dbReference>
<feature type="domain" description="Histone deacetylase" evidence="2">
    <location>
        <begin position="44"/>
        <end position="324"/>
    </location>
</feature>
<dbReference type="Gene3D" id="3.40.800.20">
    <property type="entry name" value="Histone deacetylase domain"/>
    <property type="match status" value="1"/>
</dbReference>
<comment type="similarity">
    <text evidence="1">Belongs to the histone deacetylase family.</text>
</comment>
<reference evidence="3 4" key="1">
    <citation type="submission" date="2020-07" db="EMBL/GenBank/DDBJ databases">
        <title>Sequencing the genomes of 1000 actinobacteria strains.</title>
        <authorList>
            <person name="Klenk H.-P."/>
        </authorList>
    </citation>
    <scope>NUCLEOTIDE SEQUENCE [LARGE SCALE GENOMIC DNA]</scope>
    <source>
        <strain evidence="3 4">DSM 23737</strain>
    </source>
</reference>
<dbReference type="PANTHER" id="PTHR10625:SF31">
    <property type="entry name" value="HISTONE DEACETYLASE DOMAIN-CONTAINING PROTEIN"/>
    <property type="match status" value="1"/>
</dbReference>
<dbReference type="GO" id="GO:0004407">
    <property type="term" value="F:histone deacetylase activity"/>
    <property type="evidence" value="ECO:0007669"/>
    <property type="project" value="TreeGrafter"/>
</dbReference>
<dbReference type="RefSeq" id="WP_182485183.1">
    <property type="nucleotide sequence ID" value="NZ_JACGWU010000007.1"/>
</dbReference>
<evidence type="ECO:0000313" key="3">
    <source>
        <dbReference type="EMBL" id="MBA8829757.1"/>
    </source>
</evidence>